<accession>A0A9P7RNS4</accession>
<gene>
    <name evidence="2" type="ORF">E1B28_002814</name>
</gene>
<dbReference type="RefSeq" id="XP_043003366.1">
    <property type="nucleotide sequence ID" value="XM_043159760.1"/>
</dbReference>
<dbReference type="Proteomes" id="UP001049176">
    <property type="component" value="Chromosome 10"/>
</dbReference>
<organism evidence="2 3">
    <name type="scientific">Marasmius oreades</name>
    <name type="common">fairy-ring Marasmius</name>
    <dbReference type="NCBI Taxonomy" id="181124"/>
    <lineage>
        <taxon>Eukaryota</taxon>
        <taxon>Fungi</taxon>
        <taxon>Dikarya</taxon>
        <taxon>Basidiomycota</taxon>
        <taxon>Agaricomycotina</taxon>
        <taxon>Agaricomycetes</taxon>
        <taxon>Agaricomycetidae</taxon>
        <taxon>Agaricales</taxon>
        <taxon>Marasmiineae</taxon>
        <taxon>Marasmiaceae</taxon>
        <taxon>Marasmius</taxon>
    </lineage>
</organism>
<dbReference type="OrthoDB" id="3040568at2759"/>
<dbReference type="GeneID" id="66071890"/>
<feature type="domain" description="Fungal-type protein kinase" evidence="1">
    <location>
        <begin position="1"/>
        <end position="31"/>
    </location>
</feature>
<evidence type="ECO:0000313" key="2">
    <source>
        <dbReference type="EMBL" id="KAG7086895.1"/>
    </source>
</evidence>
<evidence type="ECO:0000313" key="3">
    <source>
        <dbReference type="Proteomes" id="UP001049176"/>
    </source>
</evidence>
<protein>
    <recommendedName>
        <fullName evidence="1">Fungal-type protein kinase domain-containing protein</fullName>
    </recommendedName>
</protein>
<name>A0A9P7RNS4_9AGAR</name>
<dbReference type="InterPro" id="IPR040976">
    <property type="entry name" value="Pkinase_fungal"/>
</dbReference>
<reference evidence="2" key="1">
    <citation type="journal article" date="2021" name="Genome Biol. Evol.">
        <title>The assembled and annotated genome of the fairy-ring fungus Marasmius oreades.</title>
        <authorList>
            <person name="Hiltunen M."/>
            <person name="Ament-Velasquez S.L."/>
            <person name="Johannesson H."/>
        </authorList>
    </citation>
    <scope>NUCLEOTIDE SEQUENCE</scope>
    <source>
        <strain evidence="2">03SP1</strain>
    </source>
</reference>
<evidence type="ECO:0000259" key="1">
    <source>
        <dbReference type="Pfam" id="PF17667"/>
    </source>
</evidence>
<keyword evidence="3" id="KW-1185">Reference proteome</keyword>
<dbReference type="Pfam" id="PF17667">
    <property type="entry name" value="Pkinase_fungal"/>
    <property type="match status" value="1"/>
</dbReference>
<sequence>MAYDLFNSAWTGGHLYRHDLESIFYVLLYLCVQYTRPGKQVSASAKHKFPQPKFKPEPTDFFQHFASWLTEIQGQLCDGYCDYVRHLVATSRMRLLTGLCRRSLELS</sequence>
<proteinExistence type="predicted"/>
<dbReference type="AlphaFoldDB" id="A0A9P7RNS4"/>
<comment type="caution">
    <text evidence="2">The sequence shown here is derived from an EMBL/GenBank/DDBJ whole genome shotgun (WGS) entry which is preliminary data.</text>
</comment>
<dbReference type="EMBL" id="CM032190">
    <property type="protein sequence ID" value="KAG7086895.1"/>
    <property type="molecule type" value="Genomic_DNA"/>
</dbReference>